<dbReference type="GO" id="GO:0015501">
    <property type="term" value="F:glutamate:sodium symporter activity"/>
    <property type="evidence" value="ECO:0007669"/>
    <property type="project" value="UniProtKB-UniRule"/>
</dbReference>
<reference evidence="4 5" key="2">
    <citation type="submission" date="2018-08" db="EMBL/GenBank/DDBJ databases">
        <title>The draft genome of Acinetobacter sichuanensis strain WCHAc060041.</title>
        <authorList>
            <person name="Qin J."/>
            <person name="Feng Y."/>
            <person name="Zong Z."/>
        </authorList>
    </citation>
    <scope>NUCLEOTIDE SEQUENCE [LARGE SCALE GENOMIC DNA]</scope>
    <source>
        <strain evidence="4 5">WCHAc060041</strain>
    </source>
</reference>
<feature type="transmembrane region" description="Helical" evidence="1">
    <location>
        <begin position="125"/>
        <end position="148"/>
    </location>
</feature>
<dbReference type="Proteomes" id="UP000240957">
    <property type="component" value="Unassembled WGS sequence"/>
</dbReference>
<keyword evidence="1" id="KW-1133">Transmembrane helix</keyword>
<keyword evidence="1" id="KW-0739">Sodium transport</keyword>
<dbReference type="RefSeq" id="WP_107009734.1">
    <property type="nucleotide sequence ID" value="NZ_JBHRSF010000019.1"/>
</dbReference>
<keyword evidence="1" id="KW-0813">Transport</keyword>
<reference evidence="3" key="1">
    <citation type="journal article" date="2014" name="Int. J. Syst. Evol. Microbiol.">
        <title>Complete genome of a new Firmicutes species belonging to the dominant human colonic microbiota ('Ruminococcus bicirculans') reveals two chromosomes and a selective capacity to utilize plant glucans.</title>
        <authorList>
            <consortium name="NISC Comparative Sequencing Program"/>
            <person name="Wegmann U."/>
            <person name="Louis P."/>
            <person name="Goesmann A."/>
            <person name="Henrissat B."/>
            <person name="Duncan S.H."/>
            <person name="Flint H.J."/>
        </authorList>
    </citation>
    <scope>NUCLEOTIDE SEQUENCE</scope>
    <source>
        <strain evidence="3">KCTC 62575</strain>
    </source>
</reference>
<keyword evidence="1" id="KW-0812">Transmembrane</keyword>
<dbReference type="HAMAP" id="MF_02062">
    <property type="entry name" value="GltS"/>
    <property type="match status" value="1"/>
</dbReference>
<dbReference type="PANTHER" id="PTHR36178">
    <property type="entry name" value="SLR0625 PROTEIN"/>
    <property type="match status" value="1"/>
</dbReference>
<comment type="caution">
    <text evidence="4">The sequence shown here is derived from an EMBL/GenBank/DDBJ whole genome shotgun (WGS) entry which is preliminary data.</text>
</comment>
<evidence type="ECO:0000313" key="4">
    <source>
        <dbReference type="EMBL" id="RFC82107.1"/>
    </source>
</evidence>
<keyword evidence="1" id="KW-0769">Symport</keyword>
<dbReference type="AlphaFoldDB" id="A0A371YKV1"/>
<organism evidence="4 5">
    <name type="scientific">Acinetobacter sichuanensis</name>
    <dbReference type="NCBI Taxonomy" id="2136183"/>
    <lineage>
        <taxon>Bacteria</taxon>
        <taxon>Pseudomonadati</taxon>
        <taxon>Pseudomonadota</taxon>
        <taxon>Gammaproteobacteria</taxon>
        <taxon>Moraxellales</taxon>
        <taxon>Moraxellaceae</taxon>
        <taxon>Acinetobacter</taxon>
    </lineage>
</organism>
<dbReference type="InterPro" id="IPR004445">
    <property type="entry name" value="GltS"/>
</dbReference>
<feature type="transmembrane region" description="Helical" evidence="1">
    <location>
        <begin position="94"/>
        <end position="113"/>
    </location>
</feature>
<comment type="function">
    <text evidence="1">Catalyzes the sodium-dependent transport of glutamate.</text>
</comment>
<dbReference type="PANTHER" id="PTHR36178:SF1">
    <property type="entry name" value="SODIUM_GLUTAMATE SYMPORTER"/>
    <property type="match status" value="1"/>
</dbReference>
<comment type="subcellular location">
    <subcellularLocation>
        <location evidence="1">Cell inner membrane</location>
        <topology evidence="1">Multi-pass membrane protein</topology>
    </subcellularLocation>
</comment>
<keyword evidence="6" id="KW-1185">Reference proteome</keyword>
<evidence type="ECO:0000313" key="5">
    <source>
        <dbReference type="Proteomes" id="UP000240957"/>
    </source>
</evidence>
<feature type="transmembrane region" description="Helical" evidence="1">
    <location>
        <begin position="70"/>
        <end position="88"/>
    </location>
</feature>
<dbReference type="OrthoDB" id="4921038at2"/>
<dbReference type="Pfam" id="PF03616">
    <property type="entry name" value="Glt_symporter"/>
    <property type="match status" value="1"/>
</dbReference>
<dbReference type="EMBL" id="PYIX02000043">
    <property type="protein sequence ID" value="RFC82107.1"/>
    <property type="molecule type" value="Genomic_DNA"/>
</dbReference>
<feature type="transmembrane region" description="Helical" evidence="1">
    <location>
        <begin position="378"/>
        <end position="402"/>
    </location>
</feature>
<feature type="transmembrane region" description="Helical" evidence="1">
    <location>
        <begin position="7"/>
        <end position="25"/>
    </location>
</feature>
<keyword evidence="1" id="KW-0406">Ion transport</keyword>
<feature type="transmembrane region" description="Helical" evidence="1">
    <location>
        <begin position="255"/>
        <end position="274"/>
    </location>
</feature>
<feature type="transmembrane region" description="Helical" evidence="1">
    <location>
        <begin position="154"/>
        <end position="180"/>
    </location>
</feature>
<reference evidence="6" key="3">
    <citation type="journal article" date="2019" name="Int. J. Syst. Evol. Microbiol.">
        <title>The Global Catalogue of Microorganisms (GCM) 10K type strain sequencing project: providing services to taxonomists for standard genome sequencing and annotation.</title>
        <authorList>
            <consortium name="The Broad Institute Genomics Platform"/>
            <consortium name="The Broad Institute Genome Sequencing Center for Infectious Disease"/>
            <person name="Wu L."/>
            <person name="Ma J."/>
        </authorList>
    </citation>
    <scope>NUCLEOTIDE SEQUENCE [LARGE SCALE GENOMIC DNA]</scope>
    <source>
        <strain evidence="6">KCTC 62575</strain>
    </source>
</reference>
<evidence type="ECO:0000256" key="2">
    <source>
        <dbReference type="NCBIfam" id="TIGR00210"/>
    </source>
</evidence>
<feature type="transmembrane region" description="Helical" evidence="1">
    <location>
        <begin position="40"/>
        <end position="58"/>
    </location>
</feature>
<evidence type="ECO:0000313" key="6">
    <source>
        <dbReference type="Proteomes" id="UP001595455"/>
    </source>
</evidence>
<accession>A0A371YKV1</accession>
<keyword evidence="1" id="KW-0915">Sodium</keyword>
<name>A0A371YKV1_9GAMM</name>
<keyword evidence="1" id="KW-0997">Cell inner membrane</keyword>
<dbReference type="Proteomes" id="UP001595455">
    <property type="component" value="Unassembled WGS sequence"/>
</dbReference>
<keyword evidence="1" id="KW-0472">Membrane</keyword>
<reference evidence="3" key="4">
    <citation type="submission" date="2024-09" db="EMBL/GenBank/DDBJ databases">
        <authorList>
            <person name="Sun Q."/>
            <person name="Mori K."/>
        </authorList>
    </citation>
    <scope>NUCLEOTIDE SEQUENCE</scope>
    <source>
        <strain evidence="3">KCTC 62575</strain>
    </source>
</reference>
<proteinExistence type="inferred from homology"/>
<gene>
    <name evidence="1 4" type="primary">gltS</name>
    <name evidence="3" type="ORF">ACFODO_08325</name>
    <name evidence="4" type="ORF">C9E89_018270</name>
</gene>
<dbReference type="NCBIfam" id="TIGR00210">
    <property type="entry name" value="gltS"/>
    <property type="match status" value="1"/>
</dbReference>
<feature type="transmembrane region" description="Helical" evidence="1">
    <location>
        <begin position="225"/>
        <end position="243"/>
    </location>
</feature>
<dbReference type="GO" id="GO:0005886">
    <property type="term" value="C:plasma membrane"/>
    <property type="evidence" value="ECO:0007669"/>
    <property type="project" value="UniProtKB-SubCell"/>
</dbReference>
<protein>
    <recommendedName>
        <fullName evidence="1 2">Sodium/glutamate symporter</fullName>
    </recommendedName>
</protein>
<keyword evidence="1" id="KW-1003">Cell membrane</keyword>
<keyword evidence="1" id="KW-0029">Amino-acid transport</keyword>
<dbReference type="GO" id="GO:0015813">
    <property type="term" value="P:L-glutamate transmembrane transport"/>
    <property type="evidence" value="ECO:0007669"/>
    <property type="project" value="UniProtKB-UniRule"/>
</dbReference>
<sequence>MTLEIDAFGTIVIAVFVLFIGRILVQKISFLRNYNIPEPVVGGLIAAICAYFAFKFFNISATFNDAIQKALMLMFFTSIGLSASFVKLKEGGKSLVIFLFCVAGFVLVQNAVGMSLAKVLGLDPLIGLIVGSITLTGGHGTAGAWGTILENEHGIHGAVVLGMASATFGLIIGGVIGGPVAKFLIKRHKLATDLGVEEHDDTPAAEGSAAFEYPRKTRLITSSNAISTLGMFSLCIFIANWMTELSKGKWFELPTFVWALACGVLLRNFLEHVLKVKIFDRAIDVFGNASLSLYLAMALLSLQLWLLADLAGPLVIILLLQTLTLALYTSFVTFKVMGSNYDAAVLAAGHCGFGMGATPTAIANIQAVTNSYGPSHKAFLIIPLCGAFFIDIINAVVIQTIIKFF</sequence>
<evidence type="ECO:0000256" key="1">
    <source>
        <dbReference type="HAMAP-Rule" id="MF_02062"/>
    </source>
</evidence>
<feature type="transmembrane region" description="Helical" evidence="1">
    <location>
        <begin position="314"/>
        <end position="331"/>
    </location>
</feature>
<comment type="similarity">
    <text evidence="1">Belongs to the glutamate:Na(+) symporter (ESS) (TC 2.A.27) family.</text>
</comment>
<dbReference type="EMBL" id="JBHRSF010000019">
    <property type="protein sequence ID" value="MFC2995270.1"/>
    <property type="molecule type" value="Genomic_DNA"/>
</dbReference>
<feature type="transmembrane region" description="Helical" evidence="1">
    <location>
        <begin position="343"/>
        <end position="366"/>
    </location>
</feature>
<evidence type="ECO:0000313" key="3">
    <source>
        <dbReference type="EMBL" id="MFC2995270.1"/>
    </source>
</evidence>
<feature type="transmembrane region" description="Helical" evidence="1">
    <location>
        <begin position="286"/>
        <end position="308"/>
    </location>
</feature>